<protein>
    <submittedName>
        <fullName evidence="7">DUF445 family protein</fullName>
    </submittedName>
</protein>
<sequence>MPMQTWSEITHDVTVNWPIYAAMPVMAAVIGWFTKLVAIKMMFRPHVRRGIGPLGWQGIIPRRAPQMVDVLCETLTGRLISADEIIDRIDGDELARRVERPLRKAVGKVVPTVAEEYQPAVWNLLPKAGKDAVVQQAQAMAPKLVPQLVEALRDNIDDVFDLRDMVTRQFLSDPDILESMFLDVGRREFTFIRRSGLVFGFCIGLVQVCAWALFKEPLLMPLFGLFTGWFTDWAALRLIFTPREPTKYLGVITWQGLFLKHRIPVSEEYGVLIASRVLTAENLVTAVMTGPRSDDVAALLAPLIEEHVRSQLVDLDQHVDKHVRRSLRKLDLPTNDVIDEISDTVGSVLGGLTGLTSVARVPARAAGGIGLGIVQAGPMSEAAAAELVQRLPEVLAPAYDYLDEALEIRETMATKMVAMTPEEFEGVLRPAFQQDERTLIMVGAVLGFLVGELQVLLLEHLAH</sequence>
<gene>
    <name evidence="7" type="ORF">E9934_17080</name>
</gene>
<evidence type="ECO:0000256" key="1">
    <source>
        <dbReference type="ARBA" id="ARBA00004308"/>
    </source>
</evidence>
<evidence type="ECO:0000256" key="6">
    <source>
        <dbReference type="SAM" id="Phobius"/>
    </source>
</evidence>
<dbReference type="PANTHER" id="PTHR35791">
    <property type="entry name" value="UPF0754 MEMBRANE PROTEIN YHEB"/>
    <property type="match status" value="1"/>
</dbReference>
<evidence type="ECO:0000256" key="4">
    <source>
        <dbReference type="ARBA" id="ARBA00022989"/>
    </source>
</evidence>
<comment type="caution">
    <text evidence="7">The sequence shown here is derived from an EMBL/GenBank/DDBJ whole genome shotgun (WGS) entry which is preliminary data.</text>
</comment>
<feature type="transmembrane region" description="Helical" evidence="6">
    <location>
        <begin position="438"/>
        <end position="457"/>
    </location>
</feature>
<reference evidence="7 8" key="1">
    <citation type="journal article" date="2009" name="Int. J. Syst. Evol. Microbiol.">
        <title>Nocardioides caeni sp. nov., isolated from wastewater.</title>
        <authorList>
            <person name="Yoon J.H."/>
            <person name="Kang S.J."/>
            <person name="Park S."/>
            <person name="Kim W."/>
            <person name="Oh T.K."/>
        </authorList>
    </citation>
    <scope>NUCLEOTIDE SEQUENCE [LARGE SCALE GENOMIC DNA]</scope>
    <source>
        <strain evidence="7 8">DSM 23134</strain>
    </source>
</reference>
<evidence type="ECO:0000313" key="7">
    <source>
        <dbReference type="EMBL" id="THV09146.1"/>
    </source>
</evidence>
<proteinExistence type="inferred from homology"/>
<comment type="similarity">
    <text evidence="2">Belongs to the UPF0754 family.</text>
</comment>
<dbReference type="PANTHER" id="PTHR35791:SF1">
    <property type="entry name" value="UPF0754 MEMBRANE PROTEIN YHEB"/>
    <property type="match status" value="1"/>
</dbReference>
<dbReference type="InterPro" id="IPR007383">
    <property type="entry name" value="DUF445"/>
</dbReference>
<keyword evidence="5 6" id="KW-0472">Membrane</keyword>
<comment type="subcellular location">
    <subcellularLocation>
        <location evidence="1">Endomembrane system</location>
    </subcellularLocation>
</comment>
<dbReference type="AlphaFoldDB" id="A0A4V4HJ52"/>
<name>A0A4V4HJ52_9ACTN</name>
<organism evidence="7 8">
    <name type="scientific">Nocardioides caeni</name>
    <dbReference type="NCBI Taxonomy" id="574700"/>
    <lineage>
        <taxon>Bacteria</taxon>
        <taxon>Bacillati</taxon>
        <taxon>Actinomycetota</taxon>
        <taxon>Actinomycetes</taxon>
        <taxon>Propionibacteriales</taxon>
        <taxon>Nocardioidaceae</taxon>
        <taxon>Nocardioides</taxon>
    </lineage>
</organism>
<evidence type="ECO:0000256" key="3">
    <source>
        <dbReference type="ARBA" id="ARBA00022692"/>
    </source>
</evidence>
<feature type="transmembrane region" description="Helical" evidence="6">
    <location>
        <begin position="20"/>
        <end position="39"/>
    </location>
</feature>
<feature type="transmembrane region" description="Helical" evidence="6">
    <location>
        <begin position="220"/>
        <end position="240"/>
    </location>
</feature>
<keyword evidence="3 6" id="KW-0812">Transmembrane</keyword>
<accession>A0A4V4HJ52</accession>
<dbReference type="Pfam" id="PF04286">
    <property type="entry name" value="DUF445"/>
    <property type="match status" value="1"/>
</dbReference>
<dbReference type="RefSeq" id="WP_136564113.1">
    <property type="nucleotide sequence ID" value="NZ_BAABLS010000006.1"/>
</dbReference>
<feature type="transmembrane region" description="Helical" evidence="6">
    <location>
        <begin position="196"/>
        <end position="214"/>
    </location>
</feature>
<keyword evidence="8" id="KW-1185">Reference proteome</keyword>
<keyword evidence="4 6" id="KW-1133">Transmembrane helix</keyword>
<dbReference type="GO" id="GO:0012505">
    <property type="term" value="C:endomembrane system"/>
    <property type="evidence" value="ECO:0007669"/>
    <property type="project" value="UniProtKB-SubCell"/>
</dbReference>
<evidence type="ECO:0000256" key="2">
    <source>
        <dbReference type="ARBA" id="ARBA00008053"/>
    </source>
</evidence>
<evidence type="ECO:0000313" key="8">
    <source>
        <dbReference type="Proteomes" id="UP000307087"/>
    </source>
</evidence>
<dbReference type="EMBL" id="STGW01000016">
    <property type="protein sequence ID" value="THV09146.1"/>
    <property type="molecule type" value="Genomic_DNA"/>
</dbReference>
<dbReference type="Proteomes" id="UP000307087">
    <property type="component" value="Unassembled WGS sequence"/>
</dbReference>
<evidence type="ECO:0000256" key="5">
    <source>
        <dbReference type="ARBA" id="ARBA00023136"/>
    </source>
</evidence>
<dbReference type="OrthoDB" id="3631561at2"/>